<evidence type="ECO:0000313" key="2">
    <source>
        <dbReference type="Proteomes" id="UP000529637"/>
    </source>
</evidence>
<reference evidence="1 2" key="1">
    <citation type="submission" date="2020-06" db="EMBL/GenBank/DDBJ databases">
        <title>Schlegella sp. ID0723 isolated from air conditioner.</title>
        <authorList>
            <person name="Kim D.Y."/>
            <person name="Kim D.-U."/>
        </authorList>
    </citation>
    <scope>NUCLEOTIDE SEQUENCE [LARGE SCALE GENOMIC DNA]</scope>
    <source>
        <strain evidence="1 2">ID0723</strain>
    </source>
</reference>
<dbReference type="EMBL" id="JABWMJ010000003">
    <property type="protein sequence ID" value="NUZ05897.1"/>
    <property type="molecule type" value="Genomic_DNA"/>
</dbReference>
<dbReference type="AlphaFoldDB" id="A0A7Y6TWD1"/>
<sequence length="291" mass="32301">MRTDLLVKGKSLTGSSDLTIFAPLKKGLVPSLEAVSYKTRTERLLRVLNGGRASSHEFSLHRPISDSVERVGRIHSVRVAVLEAESKVMLAVTFDGTWESYIRILWQKVGTLLDVIFCNTEGYVLSTEGFDRWCAWIDRVQVETGFFYNTHGLTVADVDYLRRQVVAHCEAGSPAAAALAAVRSRVVPAEEVAYSVGQTTTLNAVDTVRQGLQALTQLFRLSDLYLPDTPDGDVLLRASRDLLCEFRALVDDPDVFPDVIRPITLRFGRQLAWLRARGRAAVTTPRATPQL</sequence>
<keyword evidence="2" id="KW-1185">Reference proteome</keyword>
<dbReference type="RefSeq" id="WP_176068261.1">
    <property type="nucleotide sequence ID" value="NZ_JABWMJ010000003.1"/>
</dbReference>
<name>A0A7Y6TWD1_9BURK</name>
<comment type="caution">
    <text evidence="1">The sequence shown here is derived from an EMBL/GenBank/DDBJ whole genome shotgun (WGS) entry which is preliminary data.</text>
</comment>
<dbReference type="Proteomes" id="UP000529637">
    <property type="component" value="Unassembled WGS sequence"/>
</dbReference>
<accession>A0A7Y6TWD1</accession>
<protein>
    <submittedName>
        <fullName evidence="1">Uncharacterized protein</fullName>
    </submittedName>
</protein>
<gene>
    <name evidence="1" type="ORF">HQN59_08975</name>
</gene>
<organism evidence="1 2">
    <name type="scientific">Piscinibacter koreensis</name>
    <dbReference type="NCBI Taxonomy" id="2742824"/>
    <lineage>
        <taxon>Bacteria</taxon>
        <taxon>Pseudomonadati</taxon>
        <taxon>Pseudomonadota</taxon>
        <taxon>Betaproteobacteria</taxon>
        <taxon>Burkholderiales</taxon>
        <taxon>Sphaerotilaceae</taxon>
        <taxon>Piscinibacter</taxon>
    </lineage>
</organism>
<evidence type="ECO:0000313" key="1">
    <source>
        <dbReference type="EMBL" id="NUZ05897.1"/>
    </source>
</evidence>
<proteinExistence type="predicted"/>